<name>A0A9J5WWP9_SOLCO</name>
<sequence length="333" mass="37628">MTNPTVSDPIGLRHIMDSNDSPDTSEDRTTIQNDEHIAHLTQEIEDLRSELTRVRDLTNLSITLQSPLPEPRSTAPNPPLFPSLDLPVPEHFPPHQPPTYTTYVTHPNPPHVNPQKQSPTHTPYSSLPTNTFPLPTTTPINPSNQPTPIQPSICKGHMWPRLLRNMFLWLKTTCMIQPIEGEIPDTIPKWFDGSKHYAYHFGVFKRDIEDYYGLKNRIEALIKEGAIQITGPHPNVNNLFPKHENVNVNMITIEEDLVVKARLIPIGKVKTNTLSSFDALAVTTQGQETIEVIATTTFMPLYNTETPTIWGVELEETLKNKTCTPFLVCPNSW</sequence>
<evidence type="ECO:0000256" key="1">
    <source>
        <dbReference type="SAM" id="MobiDB-lite"/>
    </source>
</evidence>
<evidence type="ECO:0000313" key="2">
    <source>
        <dbReference type="EMBL" id="KAG5580227.1"/>
    </source>
</evidence>
<dbReference type="AlphaFoldDB" id="A0A9J5WWP9"/>
<protein>
    <submittedName>
        <fullName evidence="2">Uncharacterized protein</fullName>
    </submittedName>
</protein>
<accession>A0A9J5WWP9</accession>
<feature type="region of interest" description="Disordered" evidence="1">
    <location>
        <begin position="1"/>
        <end position="28"/>
    </location>
</feature>
<dbReference type="PANTHER" id="PTHR32108">
    <property type="entry name" value="DNA-DIRECTED RNA POLYMERASE SUBUNIT ALPHA"/>
    <property type="match status" value="1"/>
</dbReference>
<proteinExistence type="predicted"/>
<organism evidence="2 3">
    <name type="scientific">Solanum commersonii</name>
    <name type="common">Commerson's wild potato</name>
    <name type="synonym">Commerson's nightshade</name>
    <dbReference type="NCBI Taxonomy" id="4109"/>
    <lineage>
        <taxon>Eukaryota</taxon>
        <taxon>Viridiplantae</taxon>
        <taxon>Streptophyta</taxon>
        <taxon>Embryophyta</taxon>
        <taxon>Tracheophyta</taxon>
        <taxon>Spermatophyta</taxon>
        <taxon>Magnoliopsida</taxon>
        <taxon>eudicotyledons</taxon>
        <taxon>Gunneridae</taxon>
        <taxon>Pentapetalae</taxon>
        <taxon>asterids</taxon>
        <taxon>lamiids</taxon>
        <taxon>Solanales</taxon>
        <taxon>Solanaceae</taxon>
        <taxon>Solanoideae</taxon>
        <taxon>Solaneae</taxon>
        <taxon>Solanum</taxon>
    </lineage>
</organism>
<dbReference type="Proteomes" id="UP000824120">
    <property type="component" value="Chromosome 10"/>
</dbReference>
<keyword evidence="3" id="KW-1185">Reference proteome</keyword>
<comment type="caution">
    <text evidence="2">The sequence shown here is derived from an EMBL/GenBank/DDBJ whole genome shotgun (WGS) entry which is preliminary data.</text>
</comment>
<dbReference type="OrthoDB" id="1002577at2759"/>
<dbReference type="EMBL" id="JACXVP010000010">
    <property type="protein sequence ID" value="KAG5580227.1"/>
    <property type="molecule type" value="Genomic_DNA"/>
</dbReference>
<reference evidence="2 3" key="1">
    <citation type="submission" date="2020-09" db="EMBL/GenBank/DDBJ databases">
        <title>De no assembly of potato wild relative species, Solanum commersonii.</title>
        <authorList>
            <person name="Cho K."/>
        </authorList>
    </citation>
    <scope>NUCLEOTIDE SEQUENCE [LARGE SCALE GENOMIC DNA]</scope>
    <source>
        <strain evidence="2">LZ3.2</strain>
        <tissue evidence="2">Leaf</tissue>
    </source>
</reference>
<evidence type="ECO:0000313" key="3">
    <source>
        <dbReference type="Proteomes" id="UP000824120"/>
    </source>
</evidence>
<gene>
    <name evidence="2" type="ORF">H5410_050854</name>
</gene>